<name>A0A2P6NZY4_9EUKA</name>
<feature type="region of interest" description="Disordered" evidence="6">
    <location>
        <begin position="979"/>
        <end position="1088"/>
    </location>
</feature>
<dbReference type="CDD" id="cd03467">
    <property type="entry name" value="Rieske"/>
    <property type="match status" value="1"/>
</dbReference>
<dbReference type="Pfam" id="PF22543">
    <property type="entry name" value="Rieske_4"/>
    <property type="match status" value="1"/>
</dbReference>
<evidence type="ECO:0000256" key="2">
    <source>
        <dbReference type="ARBA" id="ARBA00022723"/>
    </source>
</evidence>
<feature type="compositionally biased region" description="Basic and acidic residues" evidence="6">
    <location>
        <begin position="636"/>
        <end position="672"/>
    </location>
</feature>
<feature type="region of interest" description="Disordered" evidence="6">
    <location>
        <begin position="1234"/>
        <end position="1374"/>
    </location>
</feature>
<feature type="compositionally biased region" description="Basic and acidic residues" evidence="6">
    <location>
        <begin position="1234"/>
        <end position="1247"/>
    </location>
</feature>
<feature type="compositionally biased region" description="Basic and acidic residues" evidence="6">
    <location>
        <begin position="465"/>
        <end position="477"/>
    </location>
</feature>
<dbReference type="InterPro" id="IPR054716">
    <property type="entry name" value="Sol_Rieske_ferrdox_dom"/>
</dbReference>
<evidence type="ECO:0000256" key="6">
    <source>
        <dbReference type="SAM" id="MobiDB-lite"/>
    </source>
</evidence>
<keyword evidence="7" id="KW-0812">Transmembrane</keyword>
<feature type="compositionally biased region" description="Basic and acidic residues" evidence="6">
    <location>
        <begin position="567"/>
        <end position="578"/>
    </location>
</feature>
<feature type="compositionally biased region" description="Basic and acidic residues" evidence="6">
    <location>
        <begin position="1267"/>
        <end position="1291"/>
    </location>
</feature>
<accession>A0A2P6NZY4</accession>
<feature type="region of interest" description="Disordered" evidence="6">
    <location>
        <begin position="1108"/>
        <end position="1174"/>
    </location>
</feature>
<reference evidence="9 10" key="1">
    <citation type="journal article" date="2018" name="Genome Biol. Evol.">
        <title>Multiple Roots of Fruiting Body Formation in Amoebozoa.</title>
        <authorList>
            <person name="Hillmann F."/>
            <person name="Forbes G."/>
            <person name="Novohradska S."/>
            <person name="Ferling I."/>
            <person name="Riege K."/>
            <person name="Groth M."/>
            <person name="Westermann M."/>
            <person name="Marz M."/>
            <person name="Spaller T."/>
            <person name="Winckler T."/>
            <person name="Schaap P."/>
            <person name="Glockner G."/>
        </authorList>
    </citation>
    <scope>NUCLEOTIDE SEQUENCE [LARGE SCALE GENOMIC DNA]</scope>
    <source>
        <strain evidence="9 10">Jena</strain>
    </source>
</reference>
<dbReference type="Gene3D" id="2.102.10.10">
    <property type="entry name" value="Rieske [2Fe-2S] iron-sulphur domain"/>
    <property type="match status" value="1"/>
</dbReference>
<feature type="compositionally biased region" description="Basic and acidic residues" evidence="6">
    <location>
        <begin position="979"/>
        <end position="993"/>
    </location>
</feature>
<feature type="compositionally biased region" description="Basic and acidic residues" evidence="6">
    <location>
        <begin position="592"/>
        <end position="606"/>
    </location>
</feature>
<evidence type="ECO:0000256" key="3">
    <source>
        <dbReference type="ARBA" id="ARBA00023004"/>
    </source>
</evidence>
<dbReference type="SUPFAM" id="SSF50022">
    <property type="entry name" value="ISP domain"/>
    <property type="match status" value="1"/>
</dbReference>
<evidence type="ECO:0000256" key="1">
    <source>
        <dbReference type="ARBA" id="ARBA00022714"/>
    </source>
</evidence>
<keyword evidence="1" id="KW-0001">2Fe-2S</keyword>
<feature type="compositionally biased region" description="Basic and acidic residues" evidence="6">
    <location>
        <begin position="528"/>
        <end position="559"/>
    </location>
</feature>
<feature type="compositionally biased region" description="Basic and acidic residues" evidence="6">
    <location>
        <begin position="922"/>
        <end position="941"/>
    </location>
</feature>
<proteinExistence type="predicted"/>
<dbReference type="GO" id="GO:0051537">
    <property type="term" value="F:2 iron, 2 sulfur cluster binding"/>
    <property type="evidence" value="ECO:0007669"/>
    <property type="project" value="UniProtKB-KW"/>
</dbReference>
<dbReference type="InParanoid" id="A0A2P6NZY4"/>
<dbReference type="Gene3D" id="2.60.40.10">
    <property type="entry name" value="Immunoglobulins"/>
    <property type="match status" value="1"/>
</dbReference>
<feature type="compositionally biased region" description="Basic and acidic residues" evidence="6">
    <location>
        <begin position="1141"/>
        <end position="1174"/>
    </location>
</feature>
<feature type="region of interest" description="Disordered" evidence="6">
    <location>
        <begin position="465"/>
        <end position="485"/>
    </location>
</feature>
<feature type="compositionally biased region" description="Basic and acidic residues" evidence="6">
    <location>
        <begin position="1298"/>
        <end position="1321"/>
    </location>
</feature>
<keyword evidence="2" id="KW-0479">Metal-binding</keyword>
<dbReference type="PANTHER" id="PTHR21496:SF0">
    <property type="entry name" value="RIESKE DOMAIN-CONTAINING PROTEIN"/>
    <property type="match status" value="1"/>
</dbReference>
<dbReference type="SUPFAM" id="SSF81296">
    <property type="entry name" value="E set domains"/>
    <property type="match status" value="1"/>
</dbReference>
<feature type="region of interest" description="Disordered" evidence="6">
    <location>
        <begin position="804"/>
        <end position="960"/>
    </location>
</feature>
<dbReference type="InterPro" id="IPR017941">
    <property type="entry name" value="Rieske_2Fe-2S"/>
</dbReference>
<keyword evidence="4" id="KW-0411">Iron-sulfur</keyword>
<dbReference type="InterPro" id="IPR014756">
    <property type="entry name" value="Ig_E-set"/>
</dbReference>
<protein>
    <recommendedName>
        <fullName evidence="8">Rieske domain-containing protein</fullName>
    </recommendedName>
</protein>
<comment type="caution">
    <text evidence="9">The sequence shown here is derived from an EMBL/GenBank/DDBJ whole genome shotgun (WGS) entry which is preliminary data.</text>
</comment>
<evidence type="ECO:0000256" key="4">
    <source>
        <dbReference type="ARBA" id="ARBA00023014"/>
    </source>
</evidence>
<feature type="compositionally biased region" description="Polar residues" evidence="6">
    <location>
        <begin position="1063"/>
        <end position="1078"/>
    </location>
</feature>
<feature type="compositionally biased region" description="Basic and acidic residues" evidence="6">
    <location>
        <begin position="1013"/>
        <end position="1062"/>
    </location>
</feature>
<gene>
    <name evidence="9" type="ORF">PROFUN_01360</name>
</gene>
<feature type="compositionally biased region" description="Basic and acidic residues" evidence="6">
    <location>
        <begin position="817"/>
        <end position="866"/>
    </location>
</feature>
<dbReference type="EMBL" id="MDYQ01000003">
    <property type="protein sequence ID" value="PRP89497.1"/>
    <property type="molecule type" value="Genomic_DNA"/>
</dbReference>
<keyword evidence="7" id="KW-0472">Membrane</keyword>
<dbReference type="Proteomes" id="UP000241769">
    <property type="component" value="Unassembled WGS sequence"/>
</dbReference>
<dbReference type="OrthoDB" id="426882at2759"/>
<feature type="region of interest" description="Disordered" evidence="6">
    <location>
        <begin position="506"/>
        <end position="578"/>
    </location>
</feature>
<dbReference type="PROSITE" id="PS51296">
    <property type="entry name" value="RIESKE"/>
    <property type="match status" value="1"/>
</dbReference>
<evidence type="ECO:0000256" key="7">
    <source>
        <dbReference type="SAM" id="Phobius"/>
    </source>
</evidence>
<evidence type="ECO:0000256" key="5">
    <source>
        <dbReference type="ARBA" id="ARBA00034078"/>
    </source>
</evidence>
<sequence length="1622" mass="189017">MTTPVKRVTKVTGAVGPPPKIVPPSGQFVHMGDVDQLKANGKIRGPIDGRDVTVWIVHGQIYAMDSVCYHNGGPLDAGPIEELGDRVCVVCPWHRYKIDLSNGESLYTNLSGDACSKGVKQRTHDVEVMVRVKAAADGEQKIESDTYAYSNLYEVQKDDPSVKKRFTLTNPNTETSPRISWKGDIWCSSLRSTEFDGSRVHLCVHMLYYSLAHWRTKQTLTRVTHRRWCELAHYNQPRQEGMGQEDTINRTFRWYNGGRDVGISGQWNDWRVIPMKPDSKEPSEMIVDVEGLKPNTQYLFRFNVDGEWKTDPTVPTVSSTVAGGEIFNNVINTGSLDTNDRLTEVEKENEILHRQINQLKKDHERDASTMRENASNQDELLLNKLTRAQEEYNLLSEERNELKKNMKRMEQEAAERDIENEDGVSKDIEQLMRQTEQKDKRIEQLSHDLRQATLQNVEYVKKMEEMEEKQKDPESAKITELTEANDKLEEENMDLQAKLDELEMELGELRGERKPEEKEEGNFYGGEESPKAVERVKELEELSERQKKEVESLQRERADLQNQTEASKNRIDQLSHDLRQATLQNVEYVKKMEEMEEKQKDPESAKITELTEANDKLEEENMDLQAKVDDLEIELQELRGEREPEEKQDSDSNSDRVKELEELVEKQKREAETVQQTLQKTQKSVDGQTAALQSKVEQLSHDLRQATLQNVEYVKKMEEMEEKQKDPESAKITELTEANDKLEEENMDLQARVDDLEFEMEEAKSKTSEGTRADASVNRTNDESEALQKMSHELQRVTEQNAEYEEKMQQMQQMHESSTKETTRELLEEREKVREERGGGLKGHQLEKENMDLQKRIEDLDGKIQDANKASQRSQQLETKLNELKESLEATKKEKETAEEEHKNQLQAHLSHQQTLQNQCEQLERQMREEKEKTQEEKRGVENNTEEESNTEKMKKKIEQLSHDLRQVTLQNVEYVKKMEEMEEKQKDPESAKITELSEANDKLEEENMDLQAKVDDLEIELQELRGEREPEEKQDSDSNSDSDRVKELEELVEKHKREAETLHQTLQETVQKNTDGQTEGLKSRVEQLSHDLRQVTLQNVEYVKKMEEMEEKQKDPESAKITELTEANDKLEEENMDLQAKVDDMEIELQELRGEREPEEKQDSDSSSDRVKELEELVEKHKKEVDTLQQTLQETVQKNADGQTEGLKSRVEQLSHDLRQVTLQNVEYVKKMEEMEEKQKDPESAKITELTEANDKLEEENMDLQAKVDDLEIELQELRGERQPEEKSDSESMSQEEQSKLTDKVKELEDMAEKYKREAETLQQALNTQTEESKSKIHQLKQNAELEKKQRDLDSGILAERSKEEDTSSDVRVKELEEEKAKLCQERDEFQTRCRKLEKSAERMKKEYLNLKYQEEERMEKLEELSELREKLEKALDERDEAVVELERKTDELEALQNLDQQLWQQIDEKGKEIVQLKSQADGTVMEALTEKLKKAEEKSKTLYLKLQDVTVRLSRSDDVTTSLEKMRKDNDKLKETTAKLWKKIEFQAKEIGRVTQLKEEKRQTLDGDVFYREVENRIENLREKMEGDRREKSAGSQHILMLSIMAVLLGIIAANFVTNR</sequence>
<feature type="compositionally biased region" description="Basic and acidic residues" evidence="6">
    <location>
        <begin position="506"/>
        <end position="521"/>
    </location>
</feature>
<dbReference type="InterPro" id="IPR036922">
    <property type="entry name" value="Rieske_2Fe-2S_sf"/>
</dbReference>
<dbReference type="InterPro" id="IPR032640">
    <property type="entry name" value="AMPK1_CBM"/>
</dbReference>
<feature type="compositionally biased region" description="Polar residues" evidence="6">
    <location>
        <begin position="868"/>
        <end position="879"/>
    </location>
</feature>
<feature type="region of interest" description="Disordered" evidence="6">
    <location>
        <begin position="636"/>
        <end position="689"/>
    </location>
</feature>
<dbReference type="CDD" id="cd02859">
    <property type="entry name" value="E_set_AMPKbeta_like_N"/>
    <property type="match status" value="1"/>
</dbReference>
<feature type="compositionally biased region" description="Polar residues" evidence="6">
    <location>
        <begin position="673"/>
        <end position="689"/>
    </location>
</feature>
<dbReference type="PANTHER" id="PTHR21496">
    <property type="entry name" value="FERREDOXIN-RELATED"/>
    <property type="match status" value="1"/>
</dbReference>
<organism evidence="9 10">
    <name type="scientific">Planoprotostelium fungivorum</name>
    <dbReference type="NCBI Taxonomy" id="1890364"/>
    <lineage>
        <taxon>Eukaryota</taxon>
        <taxon>Amoebozoa</taxon>
        <taxon>Evosea</taxon>
        <taxon>Variosea</taxon>
        <taxon>Cavosteliida</taxon>
        <taxon>Cavosteliaceae</taxon>
        <taxon>Planoprotostelium</taxon>
    </lineage>
</organism>
<feature type="compositionally biased region" description="Basic and acidic residues" evidence="6">
    <location>
        <begin position="1345"/>
        <end position="1374"/>
    </location>
</feature>
<feature type="region of interest" description="Disordered" evidence="6">
    <location>
        <begin position="592"/>
        <end position="624"/>
    </location>
</feature>
<keyword evidence="7" id="KW-1133">Transmembrane helix</keyword>
<feature type="domain" description="Rieske" evidence="8">
    <location>
        <begin position="29"/>
        <end position="130"/>
    </location>
</feature>
<feature type="compositionally biased region" description="Polar residues" evidence="6">
    <location>
        <begin position="1322"/>
        <end position="1331"/>
    </location>
</feature>
<dbReference type="GO" id="GO:0046872">
    <property type="term" value="F:metal ion binding"/>
    <property type="evidence" value="ECO:0007669"/>
    <property type="project" value="UniProtKB-KW"/>
</dbReference>
<dbReference type="Pfam" id="PF16561">
    <property type="entry name" value="AMPK1_CBM"/>
    <property type="match status" value="1"/>
</dbReference>
<comment type="cofactor">
    <cofactor evidence="5">
        <name>[2Fe-2S] cluster</name>
        <dbReference type="ChEBI" id="CHEBI:190135"/>
    </cofactor>
</comment>
<evidence type="ECO:0000313" key="9">
    <source>
        <dbReference type="EMBL" id="PRP89497.1"/>
    </source>
</evidence>
<feature type="compositionally biased region" description="Basic and acidic residues" evidence="6">
    <location>
        <begin position="1108"/>
        <end position="1121"/>
    </location>
</feature>
<feature type="transmembrane region" description="Helical" evidence="7">
    <location>
        <begin position="1601"/>
        <end position="1620"/>
    </location>
</feature>
<feature type="compositionally biased region" description="Basic and acidic residues" evidence="6">
    <location>
        <begin position="880"/>
        <end position="904"/>
    </location>
</feature>
<keyword evidence="10" id="KW-1185">Reference proteome</keyword>
<feature type="compositionally biased region" description="Basic and acidic residues" evidence="6">
    <location>
        <begin position="950"/>
        <end position="960"/>
    </location>
</feature>
<evidence type="ECO:0000259" key="8">
    <source>
        <dbReference type="PROSITE" id="PS51296"/>
    </source>
</evidence>
<feature type="compositionally biased region" description="Polar residues" evidence="6">
    <location>
        <begin position="905"/>
        <end position="921"/>
    </location>
</feature>
<dbReference type="InterPro" id="IPR013783">
    <property type="entry name" value="Ig-like_fold"/>
</dbReference>
<feature type="region of interest" description="Disordered" evidence="6">
    <location>
        <begin position="760"/>
        <end position="787"/>
    </location>
</feature>
<keyword evidence="3" id="KW-0408">Iron</keyword>
<evidence type="ECO:0000313" key="10">
    <source>
        <dbReference type="Proteomes" id="UP000241769"/>
    </source>
</evidence>
<feature type="compositionally biased region" description="Basic and acidic residues" evidence="6">
    <location>
        <begin position="760"/>
        <end position="772"/>
    </location>
</feature>